<name>A0ABD2P5E1_9CUCU</name>
<dbReference type="Gene3D" id="3.50.50.60">
    <property type="entry name" value="FAD/NAD(P)-binding domain"/>
    <property type="match status" value="1"/>
</dbReference>
<dbReference type="InterPro" id="IPR000172">
    <property type="entry name" value="GMC_OxRdtase_N"/>
</dbReference>
<evidence type="ECO:0000313" key="4">
    <source>
        <dbReference type="EMBL" id="KAL3286141.1"/>
    </source>
</evidence>
<dbReference type="SUPFAM" id="SSF54373">
    <property type="entry name" value="FAD-linked reductases, C-terminal domain"/>
    <property type="match status" value="1"/>
</dbReference>
<accession>A0ABD2P5E1</accession>
<gene>
    <name evidence="4" type="ORF">HHI36_000653</name>
</gene>
<sequence>MQRNIKHGRRVSGATAYVRPSSAKHNFNLTIESFVTKILIDANTKSANGVQFIKNGRLVKAKVRKEIIISGCAVNTPQLLMLSGICPGDELRKHGIPAIANLPVGRYLKDHFIFQVFYNTNMIVRTKSLPKYIAQYLRDEGILTTVGNLATFSLFHTTNSSALVPNVEIWFHLPTPVIKLIPPRTNFKADALCYIKKLDQHTNIYFTMFLLHPKSVGTLTLKSNSPRDFPLIDIGIFEDQEDMEDFYKAIQIVNTIGKTEAVQMVGAKQIKFQFCNQYAYDSKEYWYCALKHMVLPGLHISSTVEMGSKDDPFAVVDSNLCVYGVKNLRVADCSIMPTTISGHTNGPALIIGEKAADIIKKSYNISL</sequence>
<keyword evidence="5" id="KW-1185">Reference proteome</keyword>
<dbReference type="InterPro" id="IPR007867">
    <property type="entry name" value="GMC_OxRtase_C"/>
</dbReference>
<reference evidence="4 5" key="1">
    <citation type="journal article" date="2021" name="BMC Biol.">
        <title>Horizontally acquired antibacterial genes associated with adaptive radiation of ladybird beetles.</title>
        <authorList>
            <person name="Li H.S."/>
            <person name="Tang X.F."/>
            <person name="Huang Y.H."/>
            <person name="Xu Z.Y."/>
            <person name="Chen M.L."/>
            <person name="Du X.Y."/>
            <person name="Qiu B.Y."/>
            <person name="Chen P.T."/>
            <person name="Zhang W."/>
            <person name="Slipinski A."/>
            <person name="Escalona H.E."/>
            <person name="Waterhouse R.M."/>
            <person name="Zwick A."/>
            <person name="Pang H."/>
        </authorList>
    </citation>
    <scope>NUCLEOTIDE SEQUENCE [LARGE SCALE GENOMIC DNA]</scope>
    <source>
        <strain evidence="4">SYSU2018</strain>
    </source>
</reference>
<dbReference type="AlphaFoldDB" id="A0ABD2P5E1"/>
<comment type="similarity">
    <text evidence="1">Belongs to the GMC oxidoreductase family.</text>
</comment>
<dbReference type="PANTHER" id="PTHR11552">
    <property type="entry name" value="GLUCOSE-METHANOL-CHOLINE GMC OXIDOREDUCTASE"/>
    <property type="match status" value="1"/>
</dbReference>
<dbReference type="Pfam" id="PF00732">
    <property type="entry name" value="GMC_oxred_N"/>
    <property type="match status" value="1"/>
</dbReference>
<dbReference type="InterPro" id="IPR036188">
    <property type="entry name" value="FAD/NAD-bd_sf"/>
</dbReference>
<dbReference type="InterPro" id="IPR012132">
    <property type="entry name" value="GMC_OxRdtase"/>
</dbReference>
<dbReference type="PANTHER" id="PTHR11552:SF158">
    <property type="entry name" value="GH23626P-RELATED"/>
    <property type="match status" value="1"/>
</dbReference>
<organism evidence="4 5">
    <name type="scientific">Cryptolaemus montrouzieri</name>
    <dbReference type="NCBI Taxonomy" id="559131"/>
    <lineage>
        <taxon>Eukaryota</taxon>
        <taxon>Metazoa</taxon>
        <taxon>Ecdysozoa</taxon>
        <taxon>Arthropoda</taxon>
        <taxon>Hexapoda</taxon>
        <taxon>Insecta</taxon>
        <taxon>Pterygota</taxon>
        <taxon>Neoptera</taxon>
        <taxon>Endopterygota</taxon>
        <taxon>Coleoptera</taxon>
        <taxon>Polyphaga</taxon>
        <taxon>Cucujiformia</taxon>
        <taxon>Coccinelloidea</taxon>
        <taxon>Coccinellidae</taxon>
        <taxon>Scymninae</taxon>
        <taxon>Scymnini</taxon>
        <taxon>Cryptolaemus</taxon>
    </lineage>
</organism>
<evidence type="ECO:0000259" key="2">
    <source>
        <dbReference type="Pfam" id="PF00732"/>
    </source>
</evidence>
<feature type="domain" description="Glucose-methanol-choline oxidoreductase C-terminal" evidence="3">
    <location>
        <begin position="213"/>
        <end position="352"/>
    </location>
</feature>
<evidence type="ECO:0000313" key="5">
    <source>
        <dbReference type="Proteomes" id="UP001516400"/>
    </source>
</evidence>
<evidence type="ECO:0000259" key="3">
    <source>
        <dbReference type="Pfam" id="PF05199"/>
    </source>
</evidence>
<protein>
    <recommendedName>
        <fullName evidence="6">Glucose dehydrogenase</fullName>
    </recommendedName>
</protein>
<evidence type="ECO:0008006" key="6">
    <source>
        <dbReference type="Google" id="ProtNLM"/>
    </source>
</evidence>
<proteinExistence type="inferred from homology"/>
<dbReference type="Proteomes" id="UP001516400">
    <property type="component" value="Unassembled WGS sequence"/>
</dbReference>
<dbReference type="EMBL" id="JABFTP020000185">
    <property type="protein sequence ID" value="KAL3286141.1"/>
    <property type="molecule type" value="Genomic_DNA"/>
</dbReference>
<dbReference type="Pfam" id="PF05199">
    <property type="entry name" value="GMC_oxred_C"/>
    <property type="match status" value="1"/>
</dbReference>
<evidence type="ECO:0000256" key="1">
    <source>
        <dbReference type="ARBA" id="ARBA00010790"/>
    </source>
</evidence>
<dbReference type="SUPFAM" id="SSF51905">
    <property type="entry name" value="FAD/NAD(P)-binding domain"/>
    <property type="match status" value="1"/>
</dbReference>
<dbReference type="Gene3D" id="3.30.560.10">
    <property type="entry name" value="Glucose Oxidase, domain 3"/>
    <property type="match status" value="1"/>
</dbReference>
<comment type="caution">
    <text evidence="4">The sequence shown here is derived from an EMBL/GenBank/DDBJ whole genome shotgun (WGS) entry which is preliminary data.</text>
</comment>
<feature type="domain" description="Glucose-methanol-choline oxidoreductase N-terminal" evidence="2">
    <location>
        <begin position="5"/>
        <end position="112"/>
    </location>
</feature>